<sequence>MRRRDDIREEPRVVTKNCPKLSDDSTPKLMKQEGGSPLNTDQLQRSQNVEPWNTMCIEEGQNFQQQASRVEYDFSKALQSTDHLGVPNPLRTAICFDVFARVGTKFQRFQNLTRATRTEFERAAYMNDPSNGLRCKTPRVELEGFGSFSAEALQQSLVRRAYFTELKEVLAKKASLEQRLSRLDSLHKFMLTRLRNSELMVDRLATRWGRLVMRQTLADWKKIIIRKKYTRVLLEKTRCRWTKQRLMRLFLRWNDYAAAEKIRKANEQIHLFRDSKHDFQELIGKLQVQIETSKLEMKAHREHLDLAKRHTLSLEELLAQLELRIGQSQERKLQAASNQWGKLCFSFVDCECDYLQNMLDAYVCSKRTATMRVWGCLQRRIQQDALRLLARRGRNQAPFALVDRRAWREKYMLTTLPTTKFIQMFMDRSDNKQTGDELADELQRTEEILVEHYEQLSRVYRIYANIDSSRVSSEDNSHRNGGSAVDEARFFHKISACMSLAEFYTLLKDCQVFGKTRPFPYDCIQSIFDKVSPEVSASMDTATLVLPLTHTVAAPAKEISHGREMTPAEFVEGLIHIVCSNRVQWKGIDVPPTARLAQRLRSFLEEIVFPNSMRPDEEKSSILRPQLLTVECREVFTAHHKKLRSIYAYFVAGGTKAEGCQEPRGSTKMLTANGFVSCCQHFDLFRDNTLHLDDIQYVLAETLQLERDSIHFDLANMTTRMNDTSIDTVDVSGDTNNGLTRNRPQHEGAVLLTLAEFMEALAAVACYLNPDVFIPLATRLDAFFSERLGSLESSLYLSSDMAT</sequence>
<keyword evidence="3" id="KW-1185">Reference proteome</keyword>
<comment type="caution">
    <text evidence="2">The sequence shown here is derived from an EMBL/GenBank/DDBJ whole genome shotgun (WGS) entry which is preliminary data.</text>
</comment>
<dbReference type="OrthoDB" id="63887at2759"/>
<dbReference type="Proteomes" id="UP000693981">
    <property type="component" value="Unassembled WGS sequence"/>
</dbReference>
<organism evidence="2 3">
    <name type="scientific">Phytophthora boehmeriae</name>
    <dbReference type="NCBI Taxonomy" id="109152"/>
    <lineage>
        <taxon>Eukaryota</taxon>
        <taxon>Sar</taxon>
        <taxon>Stramenopiles</taxon>
        <taxon>Oomycota</taxon>
        <taxon>Peronosporomycetes</taxon>
        <taxon>Peronosporales</taxon>
        <taxon>Peronosporaceae</taxon>
        <taxon>Phytophthora</taxon>
    </lineage>
</organism>
<dbReference type="AlphaFoldDB" id="A0A8T1WWG7"/>
<proteinExistence type="predicted"/>
<protein>
    <submittedName>
        <fullName evidence="2">Uncharacterized protein</fullName>
    </submittedName>
</protein>
<feature type="region of interest" description="Disordered" evidence="1">
    <location>
        <begin position="1"/>
        <end position="42"/>
    </location>
</feature>
<dbReference type="EMBL" id="JAGDFL010000126">
    <property type="protein sequence ID" value="KAG7397094.1"/>
    <property type="molecule type" value="Genomic_DNA"/>
</dbReference>
<evidence type="ECO:0000313" key="2">
    <source>
        <dbReference type="EMBL" id="KAG7397094.1"/>
    </source>
</evidence>
<reference evidence="2" key="1">
    <citation type="submission" date="2021-02" db="EMBL/GenBank/DDBJ databases">
        <authorList>
            <person name="Palmer J.M."/>
        </authorList>
    </citation>
    <scope>NUCLEOTIDE SEQUENCE</scope>
    <source>
        <strain evidence="2">SCRP23</strain>
    </source>
</reference>
<evidence type="ECO:0000313" key="3">
    <source>
        <dbReference type="Proteomes" id="UP000693981"/>
    </source>
</evidence>
<feature type="compositionally biased region" description="Basic and acidic residues" evidence="1">
    <location>
        <begin position="1"/>
        <end position="13"/>
    </location>
</feature>
<gene>
    <name evidence="2" type="ORF">PHYBOEH_001245</name>
</gene>
<name>A0A8T1WWG7_9STRA</name>
<evidence type="ECO:0000256" key="1">
    <source>
        <dbReference type="SAM" id="MobiDB-lite"/>
    </source>
</evidence>
<accession>A0A8T1WWG7</accession>